<proteinExistence type="evidence at transcript level"/>
<sequence length="69" mass="7910">MHLLGTFPYRCFFNIFAANILIAFNCLSRDCHAEEAFQFSSLVSAVRIPISNRHTTHFRTCVCTRVRAS</sequence>
<protein>
    <submittedName>
        <fullName evidence="2">Hypothetical secreted peptide</fullName>
    </submittedName>
</protein>
<name>D3TSJ9_GLOMM</name>
<dbReference type="EMBL" id="EZ424401">
    <property type="protein sequence ID" value="ADD20677.1"/>
    <property type="molecule type" value="mRNA"/>
</dbReference>
<feature type="chain" id="PRO_5003050799" evidence="1">
    <location>
        <begin position="34"/>
        <end position="69"/>
    </location>
</feature>
<accession>D3TSJ9</accession>
<keyword evidence="1" id="KW-0732">Signal</keyword>
<organism evidence="2">
    <name type="scientific">Glossina morsitans morsitans</name>
    <name type="common">Savannah tsetse fly</name>
    <dbReference type="NCBI Taxonomy" id="37546"/>
    <lineage>
        <taxon>Eukaryota</taxon>
        <taxon>Metazoa</taxon>
        <taxon>Ecdysozoa</taxon>
        <taxon>Arthropoda</taxon>
        <taxon>Hexapoda</taxon>
        <taxon>Insecta</taxon>
        <taxon>Pterygota</taxon>
        <taxon>Neoptera</taxon>
        <taxon>Endopterygota</taxon>
        <taxon>Diptera</taxon>
        <taxon>Brachycera</taxon>
        <taxon>Muscomorpha</taxon>
        <taxon>Hippoboscoidea</taxon>
        <taxon>Glossinidae</taxon>
        <taxon>Glossina</taxon>
    </lineage>
</organism>
<reference evidence="2" key="1">
    <citation type="journal article" date="2010" name="BMC Genomics">
        <title>An insight into the sialome of Glossina morsitans morsitans.</title>
        <authorList>
            <person name="Alves-Silva J."/>
            <person name="Ribeiro J.M."/>
            <person name="Van Den Abbeele J."/>
            <person name="Attardo G."/>
            <person name="Hao Z."/>
            <person name="Haines L.R."/>
            <person name="Soares M.B."/>
            <person name="Berriman M."/>
            <person name="Aksoy S."/>
            <person name="Lehane M.J."/>
        </authorList>
    </citation>
    <scope>NUCLEOTIDE SEQUENCE</scope>
    <source>
        <tissue evidence="2">Salivary gland</tissue>
    </source>
</reference>
<dbReference type="AlphaFoldDB" id="D3TSJ9"/>
<reference evidence="2" key="2">
    <citation type="submission" date="2010-01" db="EMBL/GenBank/DDBJ databases">
        <authorList>
            <consortium name="International Glossina Genome Initiative"/>
            <person name="da Silva J."/>
            <person name="Ribeiro J.M.C."/>
            <person name="Abbeele J.V."/>
            <person name="Attardo G."/>
            <person name="Hao Z."/>
            <person name="Haines L.R."/>
            <person name="Soares M.B."/>
            <person name="Berriman M."/>
            <person name="Aksoy S."/>
            <person name="Lehane M.J."/>
        </authorList>
    </citation>
    <scope>NUCLEOTIDE SEQUENCE</scope>
    <source>
        <tissue evidence="2">Salivary gland</tissue>
    </source>
</reference>
<evidence type="ECO:0000256" key="1">
    <source>
        <dbReference type="SAM" id="SignalP"/>
    </source>
</evidence>
<feature type="signal peptide" evidence="1">
    <location>
        <begin position="1"/>
        <end position="33"/>
    </location>
</feature>
<evidence type="ECO:0000313" key="2">
    <source>
        <dbReference type="EMBL" id="ADD20677.1"/>
    </source>
</evidence>